<dbReference type="HOGENOM" id="CLU_2046192_0_0_0"/>
<evidence type="ECO:0000313" key="1">
    <source>
        <dbReference type="EMBL" id="AIE86064.1"/>
    </source>
</evidence>
<sequence length="120" mass="13421">MKSRIALVAVLAVSLLIGCGALWLNSADRAGRRLIEERKQFWTAQLSRLKKEKAGFKELSTLGSELMSGRWAAVEDHRTEGADRKWAKVLWSTSYVGIDVHFDDKGAIDQYQVEEIATGI</sequence>
<name>A0A068NWV8_FIMGI</name>
<gene>
    <name evidence="1" type="ORF">OP10G_2696</name>
</gene>
<dbReference type="KEGG" id="fgi:OP10G_2696"/>
<dbReference type="RefSeq" id="WP_025225392.1">
    <property type="nucleotide sequence ID" value="NZ_CP007139.1"/>
</dbReference>
<evidence type="ECO:0000313" key="2">
    <source>
        <dbReference type="Proteomes" id="UP000027982"/>
    </source>
</evidence>
<organism evidence="1 2">
    <name type="scientific">Fimbriimonas ginsengisoli Gsoil 348</name>
    <dbReference type="NCBI Taxonomy" id="661478"/>
    <lineage>
        <taxon>Bacteria</taxon>
        <taxon>Bacillati</taxon>
        <taxon>Armatimonadota</taxon>
        <taxon>Fimbriimonadia</taxon>
        <taxon>Fimbriimonadales</taxon>
        <taxon>Fimbriimonadaceae</taxon>
        <taxon>Fimbriimonas</taxon>
    </lineage>
</organism>
<dbReference type="EMBL" id="CP007139">
    <property type="protein sequence ID" value="AIE86064.1"/>
    <property type="molecule type" value="Genomic_DNA"/>
</dbReference>
<dbReference type="Proteomes" id="UP000027982">
    <property type="component" value="Chromosome"/>
</dbReference>
<dbReference type="PROSITE" id="PS51257">
    <property type="entry name" value="PROKAR_LIPOPROTEIN"/>
    <property type="match status" value="1"/>
</dbReference>
<reference evidence="1 2" key="1">
    <citation type="journal article" date="2014" name="PLoS ONE">
        <title>The first complete genome sequence of the class fimbriimonadia in the phylum armatimonadetes.</title>
        <authorList>
            <person name="Hu Z.Y."/>
            <person name="Wang Y.Z."/>
            <person name="Im W.T."/>
            <person name="Wang S.Y."/>
            <person name="Zhao G.P."/>
            <person name="Zheng H.J."/>
            <person name="Quan Z.X."/>
        </authorList>
    </citation>
    <scope>NUCLEOTIDE SEQUENCE [LARGE SCALE GENOMIC DNA]</scope>
    <source>
        <strain evidence="1">Gsoil 348</strain>
    </source>
</reference>
<keyword evidence="2" id="KW-1185">Reference proteome</keyword>
<evidence type="ECO:0008006" key="3">
    <source>
        <dbReference type="Google" id="ProtNLM"/>
    </source>
</evidence>
<dbReference type="AlphaFoldDB" id="A0A068NWV8"/>
<accession>A0A068NWV8</accession>
<proteinExistence type="predicted"/>
<protein>
    <recommendedName>
        <fullName evidence="3">Lipoprotein</fullName>
    </recommendedName>
</protein>